<dbReference type="Pfam" id="PF13560">
    <property type="entry name" value="HTH_31"/>
    <property type="match status" value="1"/>
</dbReference>
<dbReference type="RefSeq" id="WP_394317106.1">
    <property type="nucleotide sequence ID" value="NZ_JBHMQV010000004.1"/>
</dbReference>
<dbReference type="PROSITE" id="PS50943">
    <property type="entry name" value="HTH_CROC1"/>
    <property type="match status" value="1"/>
</dbReference>
<accession>A0ABV6TFP5</accession>
<organism evidence="2 3">
    <name type="scientific">Streptomyces noboritoensis</name>
    <dbReference type="NCBI Taxonomy" id="67337"/>
    <lineage>
        <taxon>Bacteria</taxon>
        <taxon>Bacillati</taxon>
        <taxon>Actinomycetota</taxon>
        <taxon>Actinomycetes</taxon>
        <taxon>Kitasatosporales</taxon>
        <taxon>Streptomycetaceae</taxon>
        <taxon>Streptomyces</taxon>
    </lineage>
</organism>
<dbReference type="Gene3D" id="1.10.260.40">
    <property type="entry name" value="lambda repressor-like DNA-binding domains"/>
    <property type="match status" value="1"/>
</dbReference>
<dbReference type="CDD" id="cd00093">
    <property type="entry name" value="HTH_XRE"/>
    <property type="match status" value="1"/>
</dbReference>
<dbReference type="SMART" id="SM00530">
    <property type="entry name" value="HTH_XRE"/>
    <property type="match status" value="1"/>
</dbReference>
<protein>
    <submittedName>
        <fullName evidence="2">Helix-turn-helix domain-containing protein</fullName>
    </submittedName>
</protein>
<dbReference type="Proteomes" id="UP001589887">
    <property type="component" value="Unassembled WGS sequence"/>
</dbReference>
<dbReference type="InterPro" id="IPR043917">
    <property type="entry name" value="DUF5753"/>
</dbReference>
<comment type="caution">
    <text evidence="2">The sequence shown here is derived from an EMBL/GenBank/DDBJ whole genome shotgun (WGS) entry which is preliminary data.</text>
</comment>
<dbReference type="InterPro" id="IPR010982">
    <property type="entry name" value="Lambda_DNA-bd_dom_sf"/>
</dbReference>
<reference evidence="2 3" key="1">
    <citation type="submission" date="2024-09" db="EMBL/GenBank/DDBJ databases">
        <authorList>
            <person name="Sun Q."/>
            <person name="Mori K."/>
        </authorList>
    </citation>
    <scope>NUCLEOTIDE SEQUENCE [LARGE SCALE GENOMIC DNA]</scope>
    <source>
        <strain evidence="2 3">JCM 4557</strain>
    </source>
</reference>
<feature type="domain" description="HTH cro/C1-type" evidence="1">
    <location>
        <begin position="20"/>
        <end position="75"/>
    </location>
</feature>
<evidence type="ECO:0000259" key="1">
    <source>
        <dbReference type="PROSITE" id="PS50943"/>
    </source>
</evidence>
<dbReference type="SUPFAM" id="SSF47413">
    <property type="entry name" value="lambda repressor-like DNA-binding domains"/>
    <property type="match status" value="1"/>
</dbReference>
<evidence type="ECO:0000313" key="2">
    <source>
        <dbReference type="EMBL" id="MFC0843305.1"/>
    </source>
</evidence>
<sequence>MTVPFKASAAVQRLRLRIELRKARNATDLTQKQVAQAMEWSPSKLLRIEAGEVGITVNDLRQLLALYQITDPDAVDELLDLARTSRKMPFSEYRDLFGKEFLEFLAMESSAHVTRGFQPLAVPGLLQTEEYAAAIIRAYSPENLAAATQRMIEARMLRQEVLEKEQTEFFFILDESVIRRHVGGHRVMRAQLRRLAELATQPHINLMVLPFRVGAHPASAHSFTLFEFTEDMPSFVYIEDLADAATSTAPESAARYLDFFWDLEDKAIKGEPIPEILQQVAAHMDAVPTGFESAAAE</sequence>
<dbReference type="EMBL" id="JBHMQV010000004">
    <property type="protein sequence ID" value="MFC0843305.1"/>
    <property type="molecule type" value="Genomic_DNA"/>
</dbReference>
<proteinExistence type="predicted"/>
<gene>
    <name evidence="2" type="ORF">ACFH04_06080</name>
</gene>
<dbReference type="InterPro" id="IPR001387">
    <property type="entry name" value="Cro/C1-type_HTH"/>
</dbReference>
<dbReference type="Pfam" id="PF19054">
    <property type="entry name" value="DUF5753"/>
    <property type="match status" value="1"/>
</dbReference>
<keyword evidence="3" id="KW-1185">Reference proteome</keyword>
<evidence type="ECO:0000313" key="3">
    <source>
        <dbReference type="Proteomes" id="UP001589887"/>
    </source>
</evidence>
<name>A0ABV6TFP5_9ACTN</name>